<reference evidence="1 2" key="1">
    <citation type="submission" date="2019-03" db="EMBL/GenBank/DDBJ databases">
        <title>Single cell metagenomics reveals metabolic interactions within the superorganism composed of flagellate Streblomastix strix and complex community of Bacteroidetes bacteria on its surface.</title>
        <authorList>
            <person name="Treitli S.C."/>
            <person name="Kolisko M."/>
            <person name="Husnik F."/>
            <person name="Keeling P."/>
            <person name="Hampl V."/>
        </authorList>
    </citation>
    <scope>NUCLEOTIDE SEQUENCE [LARGE SCALE GENOMIC DNA]</scope>
    <source>
        <strain evidence="1">ST1C</strain>
    </source>
</reference>
<proteinExistence type="predicted"/>
<evidence type="ECO:0000313" key="2">
    <source>
        <dbReference type="Proteomes" id="UP000324800"/>
    </source>
</evidence>
<protein>
    <submittedName>
        <fullName evidence="1">Uncharacterized protein</fullName>
    </submittedName>
</protein>
<organism evidence="1 2">
    <name type="scientific">Streblomastix strix</name>
    <dbReference type="NCBI Taxonomy" id="222440"/>
    <lineage>
        <taxon>Eukaryota</taxon>
        <taxon>Metamonada</taxon>
        <taxon>Preaxostyla</taxon>
        <taxon>Oxymonadida</taxon>
        <taxon>Streblomastigidae</taxon>
        <taxon>Streblomastix</taxon>
    </lineage>
</organism>
<accession>A0A5J4VNT8</accession>
<comment type="caution">
    <text evidence="1">The sequence shown here is derived from an EMBL/GenBank/DDBJ whole genome shotgun (WGS) entry which is preliminary data.</text>
</comment>
<dbReference type="EMBL" id="SNRW01005855">
    <property type="protein sequence ID" value="KAA6384241.1"/>
    <property type="molecule type" value="Genomic_DNA"/>
</dbReference>
<evidence type="ECO:0000313" key="1">
    <source>
        <dbReference type="EMBL" id="KAA6384241.1"/>
    </source>
</evidence>
<name>A0A5J4VNT8_9EUKA</name>
<dbReference type="Proteomes" id="UP000324800">
    <property type="component" value="Unassembled WGS sequence"/>
</dbReference>
<gene>
    <name evidence="1" type="ORF">EZS28_020238</name>
</gene>
<sequence length="105" mass="11800">MHQSPPCVDNVCISPFGASFFLFYYETLPLGPLPPDPLLVYGVGHLKKSESDDKQNEREGEVFSTDARPSYSSYTVAYSVHNCHPAGCARNQFIFDRPRDTIAER</sequence>
<dbReference type="AlphaFoldDB" id="A0A5J4VNT8"/>